<evidence type="ECO:0000313" key="1">
    <source>
        <dbReference type="EMBL" id="AYD82211.1"/>
    </source>
</evidence>
<name>A0A386KA01_9CAUD</name>
<protein>
    <submittedName>
        <fullName evidence="1">Uncharacterized protein</fullName>
    </submittedName>
</protein>
<reference evidence="1 2" key="1">
    <citation type="submission" date="2018-08" db="EMBL/GenBank/DDBJ databases">
        <authorList>
            <person name="Hellinger R.D."/>
            <person name="Sparks H.E."/>
            <person name="Pedulla M.L."/>
            <person name="Garlena R.A."/>
            <person name="Russell D.A."/>
            <person name="Pope W.H."/>
            <person name="Jacobs-Sera D."/>
            <person name="Hatfull G.F."/>
        </authorList>
    </citation>
    <scope>NUCLEOTIDE SEQUENCE [LARGE SCALE GENOMIC DNA]</scope>
</reference>
<gene>
    <name evidence="1" type="primary">31</name>
    <name evidence="1" type="ORF">SEA_WAMBURGRXPRESS_31</name>
</gene>
<evidence type="ECO:0000313" key="2">
    <source>
        <dbReference type="Proteomes" id="UP000267267"/>
    </source>
</evidence>
<dbReference type="EMBL" id="MH744425">
    <property type="protein sequence ID" value="AYD82211.1"/>
    <property type="molecule type" value="Genomic_DNA"/>
</dbReference>
<proteinExistence type="predicted"/>
<organism evidence="1 2">
    <name type="scientific">Mycobacterium phage Wamburgrxpress</name>
    <dbReference type="NCBI Taxonomy" id="2315617"/>
    <lineage>
        <taxon>Viruses</taxon>
        <taxon>Duplodnaviria</taxon>
        <taxon>Heunggongvirae</taxon>
        <taxon>Uroviricota</taxon>
        <taxon>Caudoviricetes</taxon>
        <taxon>Vilmaviridae</taxon>
        <taxon>Lclasvirinae</taxon>
        <taxon>Bronvirus</taxon>
        <taxon>Bronvirus joedirt</taxon>
        <taxon>Mycobacterium virus JoeDirt</taxon>
    </lineage>
</organism>
<accession>A0A386KA01</accession>
<sequence length="68" mass="7566">MIEAVVLIGAVSWLLWVMGKQIVGYRADQAAIRAKEMRAIATQADREHRLVLAGDERGIYGKYPPAKL</sequence>
<dbReference type="Proteomes" id="UP000267267">
    <property type="component" value="Segment"/>
</dbReference>